<keyword evidence="3" id="KW-1185">Reference proteome</keyword>
<feature type="transmembrane region" description="Helical" evidence="1">
    <location>
        <begin position="179"/>
        <end position="201"/>
    </location>
</feature>
<protein>
    <submittedName>
        <fullName evidence="2">Abi family protein</fullName>
    </submittedName>
</protein>
<dbReference type="InterPro" id="IPR011664">
    <property type="entry name" value="Abi_system_AbiD/AbiF-like"/>
</dbReference>
<comment type="caution">
    <text evidence="2">The sequence shown here is derived from an EMBL/GenBank/DDBJ whole genome shotgun (WGS) entry which is preliminary data.</text>
</comment>
<evidence type="ECO:0000313" key="3">
    <source>
        <dbReference type="Proteomes" id="UP000284416"/>
    </source>
</evidence>
<name>A0A417YFL2_9BACI</name>
<dbReference type="AlphaFoldDB" id="A0A417YFL2"/>
<keyword evidence="1" id="KW-0472">Membrane</keyword>
<evidence type="ECO:0000313" key="2">
    <source>
        <dbReference type="EMBL" id="RHW31510.1"/>
    </source>
</evidence>
<evidence type="ECO:0000256" key="1">
    <source>
        <dbReference type="SAM" id="Phobius"/>
    </source>
</evidence>
<dbReference type="Proteomes" id="UP000284416">
    <property type="component" value="Unassembled WGS sequence"/>
</dbReference>
<proteinExistence type="predicted"/>
<keyword evidence="1" id="KW-0812">Transmembrane</keyword>
<accession>A0A417YFL2</accession>
<gene>
    <name evidence="2" type="ORF">D1B31_22150</name>
</gene>
<dbReference type="Pfam" id="PF07751">
    <property type="entry name" value="Abi_2"/>
    <property type="match status" value="1"/>
</dbReference>
<reference evidence="2 3" key="1">
    <citation type="journal article" date="2017" name="Int. J. Syst. Evol. Microbiol.">
        <title>Bacillus notoginsengisoli sp. nov., a novel bacterium isolated from the rhizosphere of Panax notoginseng.</title>
        <authorList>
            <person name="Zhang M.Y."/>
            <person name="Cheng J."/>
            <person name="Cai Y."/>
            <person name="Zhang T.Y."/>
            <person name="Wu Y.Y."/>
            <person name="Manikprabhu D."/>
            <person name="Li W.J."/>
            <person name="Zhang Y.X."/>
        </authorList>
    </citation>
    <scope>NUCLEOTIDE SEQUENCE [LARGE SCALE GENOMIC DNA]</scope>
    <source>
        <strain evidence="2 3">JCM 30743</strain>
    </source>
</reference>
<keyword evidence="1" id="KW-1133">Transmembrane helix</keyword>
<dbReference type="EMBL" id="QWEG01000022">
    <property type="protein sequence ID" value="RHW31510.1"/>
    <property type="molecule type" value="Genomic_DNA"/>
</dbReference>
<sequence length="338" mass="39607">MVDRKKRNVLYIYGEGGRFLVQANQAPVTASGKIKLSFADMIKHLDNKKVGFNIISKTKARKMLEESNYFYKITAYRKNFSKNAKGEYINLEFAYLYDLATIDMRLRYIVLQMCLDIEHSVKTKVLADITNDRSEDGYKIVDDFLAHERRKLDDYMNPMKDSSHYNNGLYTKHHKKCPVWVLFEIIPFGGFVKFFEFYYVYKNKPKKYADLYEVLKYVKNVRNSAAHNSPLILDIVATNQITGPIARPVTTFVGNIKTISKDVRRKRLSNRKIHDITALLFVYDKYVTSQPMKKVRYDDVDGLLKRSTRLKAEYSKHFSLVSVYNYFKKIVDFLKSTV</sequence>
<organism evidence="2 3">
    <name type="scientific">Neobacillus notoginsengisoli</name>
    <dbReference type="NCBI Taxonomy" id="1578198"/>
    <lineage>
        <taxon>Bacteria</taxon>
        <taxon>Bacillati</taxon>
        <taxon>Bacillota</taxon>
        <taxon>Bacilli</taxon>
        <taxon>Bacillales</taxon>
        <taxon>Bacillaceae</taxon>
        <taxon>Neobacillus</taxon>
    </lineage>
</organism>